<sequence length="102" mass="11810">MTTIKNFKDLIAWQEAHKLVLMTYLITKKFPDDEKYALTNQIRRCVVSVSSNIAEGFGRNSALEKSHFYSIARGSILELENQLLIARDLSYLKNESYDKFES</sequence>
<proteinExistence type="predicted"/>
<dbReference type="Gene3D" id="1.20.1440.60">
    <property type="entry name" value="23S rRNA-intervening sequence"/>
    <property type="match status" value="1"/>
</dbReference>
<evidence type="ECO:0000313" key="1">
    <source>
        <dbReference type="EMBL" id="PIP58110.1"/>
    </source>
</evidence>
<reference evidence="1 2" key="1">
    <citation type="submission" date="2017-09" db="EMBL/GenBank/DDBJ databases">
        <title>Depth-based differentiation of microbial function through sediment-hosted aquifers and enrichment of novel symbionts in the deep terrestrial subsurface.</title>
        <authorList>
            <person name="Probst A.J."/>
            <person name="Ladd B."/>
            <person name="Jarett J.K."/>
            <person name="Geller-Mcgrath D.E."/>
            <person name="Sieber C.M."/>
            <person name="Emerson J.B."/>
            <person name="Anantharaman K."/>
            <person name="Thomas B.C."/>
            <person name="Malmstrom R."/>
            <person name="Stieglmeier M."/>
            <person name="Klingl A."/>
            <person name="Woyke T."/>
            <person name="Ryan C.M."/>
            <person name="Banfield J.F."/>
        </authorList>
    </citation>
    <scope>NUCLEOTIDE SEQUENCE [LARGE SCALE GENOMIC DNA]</scope>
    <source>
        <strain evidence="1">CG22_combo_CG10-13_8_21_14_all_37_9</strain>
    </source>
</reference>
<dbReference type="PANTHER" id="PTHR38471:SF2">
    <property type="entry name" value="FOUR HELIX BUNDLE PROTEIN"/>
    <property type="match status" value="1"/>
</dbReference>
<dbReference type="CDD" id="cd16377">
    <property type="entry name" value="23S_rRNA_IVP_like"/>
    <property type="match status" value="1"/>
</dbReference>
<dbReference type="InterPro" id="IPR036583">
    <property type="entry name" value="23S_rRNA_IVS_sf"/>
</dbReference>
<dbReference type="SUPFAM" id="SSF158446">
    <property type="entry name" value="IVS-encoded protein-like"/>
    <property type="match status" value="1"/>
</dbReference>
<dbReference type="AlphaFoldDB" id="A0A2H0BM64"/>
<dbReference type="EMBL" id="PCSX01000031">
    <property type="protein sequence ID" value="PIP58110.1"/>
    <property type="molecule type" value="Genomic_DNA"/>
</dbReference>
<protein>
    <submittedName>
        <fullName evidence="1">Four helix bundle protein</fullName>
    </submittedName>
</protein>
<comment type="caution">
    <text evidence="1">The sequence shown here is derived from an EMBL/GenBank/DDBJ whole genome shotgun (WGS) entry which is preliminary data.</text>
</comment>
<gene>
    <name evidence="1" type="ORF">COX02_02085</name>
</gene>
<accession>A0A2H0BM64</accession>
<dbReference type="Pfam" id="PF05635">
    <property type="entry name" value="23S_rRNA_IVP"/>
    <property type="match status" value="1"/>
</dbReference>
<dbReference type="PANTHER" id="PTHR38471">
    <property type="entry name" value="FOUR HELIX BUNDLE PROTEIN"/>
    <property type="match status" value="1"/>
</dbReference>
<dbReference type="NCBIfam" id="TIGR02436">
    <property type="entry name" value="four helix bundle protein"/>
    <property type="match status" value="1"/>
</dbReference>
<dbReference type="Proteomes" id="UP000229334">
    <property type="component" value="Unassembled WGS sequence"/>
</dbReference>
<dbReference type="InterPro" id="IPR012657">
    <property type="entry name" value="23S_rRNA-intervening_sequence"/>
</dbReference>
<evidence type="ECO:0000313" key="2">
    <source>
        <dbReference type="Proteomes" id="UP000229334"/>
    </source>
</evidence>
<organism evidence="1 2">
    <name type="scientific">Candidatus Vogelbacteria bacterium CG22_combo_CG10-13_8_21_14_all_37_9</name>
    <dbReference type="NCBI Taxonomy" id="1975046"/>
    <lineage>
        <taxon>Bacteria</taxon>
        <taxon>Candidatus Vogeliibacteriota</taxon>
    </lineage>
</organism>
<name>A0A2H0BM64_9BACT</name>